<dbReference type="Pfam" id="PF04339">
    <property type="entry name" value="FemAB_like"/>
    <property type="match status" value="1"/>
</dbReference>
<proteinExistence type="predicted"/>
<keyword evidence="1" id="KW-0012">Acyltransferase</keyword>
<organism evidence="1 2">
    <name type="scientific">Alteromonas arenosi</name>
    <dbReference type="NCBI Taxonomy" id="3055817"/>
    <lineage>
        <taxon>Bacteria</taxon>
        <taxon>Pseudomonadati</taxon>
        <taxon>Pseudomonadota</taxon>
        <taxon>Gammaproteobacteria</taxon>
        <taxon>Alteromonadales</taxon>
        <taxon>Alteromonadaceae</taxon>
        <taxon>Alteromonas/Salinimonas group</taxon>
        <taxon>Alteromonas</taxon>
    </lineage>
</organism>
<reference evidence="1 2" key="1">
    <citation type="submission" date="2023-06" db="EMBL/GenBank/DDBJ databases">
        <title>Alteromonas sp. ASW11-36 isolated from intertidal sand.</title>
        <authorList>
            <person name="Li Y."/>
        </authorList>
    </citation>
    <scope>NUCLEOTIDE SEQUENCE [LARGE SCALE GENOMIC DNA]</scope>
    <source>
        <strain evidence="1 2">ASW11-36</strain>
    </source>
</reference>
<dbReference type="Proteomes" id="UP001234343">
    <property type="component" value="Unassembled WGS sequence"/>
</dbReference>
<dbReference type="InterPro" id="IPR007434">
    <property type="entry name" value="FemAB-like"/>
</dbReference>
<dbReference type="EC" id="2.3.1.-" evidence="1"/>
<sequence length="382" mass="44465">MAFHLTLKSTIQEFSKRTWQRLSANQPPFLQFEFFAALEDSESIGEASGWIPRYGQVTDEHNEIVAVFPAFEKLHSYGEYLFDHAWANAYHQHGLAYYPKLLVAAPFTPVTGNKLMVAEGVNKTALTEYVFTTLKAVLDNDNYSSAHWLFDAPRSEQFQTDFNYSQRVSVQFQWQNHDYLNFDAFLARFTSRKRKDIRKERRKVSDQGIDIKCLSGDAISAEDMQFFYLCYCQTYLKRSGHTGYLTEAFFEQIYATLRRSLMVVMAYRDEKPVAAALYLWNETGLFGRYWGCIEEVDGLHFECCYYSGIEFAIERKLPIFNPGTQGEHKLLRGFEPIRCYSLHHCKEPAFQQAVEQFVKQETLSIEHYFAQARSAVPFKQTE</sequence>
<keyword evidence="1" id="KW-0808">Transferase</keyword>
<dbReference type="SUPFAM" id="SSF55729">
    <property type="entry name" value="Acyl-CoA N-acyltransferases (Nat)"/>
    <property type="match status" value="1"/>
</dbReference>
<comment type="caution">
    <text evidence="1">The sequence shown here is derived from an EMBL/GenBank/DDBJ whole genome shotgun (WGS) entry which is preliminary data.</text>
</comment>
<gene>
    <name evidence="1" type="ORF">QTP81_05765</name>
</gene>
<accession>A0ABT7SV78</accession>
<keyword evidence="2" id="KW-1185">Reference proteome</keyword>
<dbReference type="InterPro" id="IPR016181">
    <property type="entry name" value="Acyl_CoA_acyltransferase"/>
</dbReference>
<dbReference type="PANTHER" id="PTHR47017:SF1">
    <property type="entry name" value="ACYL-COA"/>
    <property type="match status" value="1"/>
</dbReference>
<dbReference type="Gene3D" id="3.40.630.30">
    <property type="match status" value="1"/>
</dbReference>
<dbReference type="GO" id="GO:0016746">
    <property type="term" value="F:acyltransferase activity"/>
    <property type="evidence" value="ECO:0007669"/>
    <property type="project" value="UniProtKB-KW"/>
</dbReference>
<name>A0ABT7SV78_9ALTE</name>
<evidence type="ECO:0000313" key="2">
    <source>
        <dbReference type="Proteomes" id="UP001234343"/>
    </source>
</evidence>
<dbReference type="PANTHER" id="PTHR47017">
    <property type="entry name" value="ACYL-COA"/>
    <property type="match status" value="1"/>
</dbReference>
<evidence type="ECO:0000313" key="1">
    <source>
        <dbReference type="EMBL" id="MDM7860095.1"/>
    </source>
</evidence>
<dbReference type="EMBL" id="JAUCBP010000006">
    <property type="protein sequence ID" value="MDM7860095.1"/>
    <property type="molecule type" value="Genomic_DNA"/>
</dbReference>
<protein>
    <submittedName>
        <fullName evidence="1">GNAT family N-acetyltransferase</fullName>
        <ecNumber evidence="1">2.3.1.-</ecNumber>
    </submittedName>
</protein>
<dbReference type="RefSeq" id="WP_289364324.1">
    <property type="nucleotide sequence ID" value="NZ_JAUCBP010000006.1"/>
</dbReference>